<dbReference type="OrthoDB" id="5354158at2"/>
<reference evidence="2" key="1">
    <citation type="submission" date="2017-10" db="EMBL/GenBank/DDBJ databases">
        <title>Campylobacter species from seals.</title>
        <authorList>
            <person name="Gilbert M.J."/>
            <person name="Zomer A.L."/>
            <person name="Timmerman A.J."/>
            <person name="Duim B."/>
            <person name="Wagenaar J.A."/>
        </authorList>
    </citation>
    <scope>NUCLEOTIDE SEQUENCE [LARGE SCALE GENOMIC DNA]</scope>
    <source>
        <strain evidence="2">17S00004-5</strain>
    </source>
</reference>
<dbReference type="RefSeq" id="WP_106872860.1">
    <property type="nucleotide sequence ID" value="NZ_CP053841.1"/>
</dbReference>
<accession>A0A2P8QYE8</accession>
<keyword evidence="2" id="KW-1185">Reference proteome</keyword>
<dbReference type="AlphaFoldDB" id="A0A2P8QYE8"/>
<name>A0A2P8QYE8_9BACT</name>
<sequence length="188" mass="22033">MNFKKTTNSIENLDAFIDGAETQKERKEINTSFINVKFSIELGEKIRQKYPILSVSKFIEQSLITDIPHIKEEILPFIYQQAKWYDIEMDDFVKFKMGLTESPQTIEPNKTDAALKNRGLRISNENKEKIIKKAQNIGLKILTYSEIKILATYKLKDIFTFEELMQFKAEAMNYELELDEYIAMRIKG</sequence>
<dbReference type="Proteomes" id="UP000240535">
    <property type="component" value="Unassembled WGS sequence"/>
</dbReference>
<evidence type="ECO:0000313" key="1">
    <source>
        <dbReference type="EMBL" id="PSM51240.1"/>
    </source>
</evidence>
<dbReference type="EMBL" id="PDHH01000010">
    <property type="protein sequence ID" value="PSM51240.1"/>
    <property type="molecule type" value="Genomic_DNA"/>
</dbReference>
<gene>
    <name evidence="1" type="ORF">CQ405_08975</name>
</gene>
<protein>
    <submittedName>
        <fullName evidence="1">Uncharacterized protein</fullName>
    </submittedName>
</protein>
<organism evidence="1 2">
    <name type="scientific">Campylobacter blaseri</name>
    <dbReference type="NCBI Taxonomy" id="2042961"/>
    <lineage>
        <taxon>Bacteria</taxon>
        <taxon>Pseudomonadati</taxon>
        <taxon>Campylobacterota</taxon>
        <taxon>Epsilonproteobacteria</taxon>
        <taxon>Campylobacterales</taxon>
        <taxon>Campylobacteraceae</taxon>
        <taxon>Campylobacter</taxon>
    </lineage>
</organism>
<comment type="caution">
    <text evidence="1">The sequence shown here is derived from an EMBL/GenBank/DDBJ whole genome shotgun (WGS) entry which is preliminary data.</text>
</comment>
<proteinExistence type="predicted"/>
<evidence type="ECO:0000313" key="2">
    <source>
        <dbReference type="Proteomes" id="UP000240535"/>
    </source>
</evidence>